<evidence type="ECO:0000313" key="2">
    <source>
        <dbReference type="Proteomes" id="UP000014400"/>
    </source>
</evidence>
<accession>S3BNL2</accession>
<organism evidence="1 2">
    <name type="scientific">Sutterella wadsworthensis HGA0223</name>
    <dbReference type="NCBI Taxonomy" id="1203554"/>
    <lineage>
        <taxon>Bacteria</taxon>
        <taxon>Pseudomonadati</taxon>
        <taxon>Pseudomonadota</taxon>
        <taxon>Betaproteobacteria</taxon>
        <taxon>Burkholderiales</taxon>
        <taxon>Sutterellaceae</taxon>
        <taxon>Sutterella</taxon>
    </lineage>
</organism>
<keyword evidence="2" id="KW-1185">Reference proteome</keyword>
<dbReference type="eggNOG" id="ENOG5032ZGR">
    <property type="taxonomic scope" value="Bacteria"/>
</dbReference>
<dbReference type="HOGENOM" id="CLU_105432_0_0_4"/>
<reference evidence="1 2" key="1">
    <citation type="submission" date="2013-04" db="EMBL/GenBank/DDBJ databases">
        <title>The Genome Sequence of Sutterella wadsworthensis HGA0223.</title>
        <authorList>
            <consortium name="The Broad Institute Genomics Platform"/>
            <person name="Earl A."/>
            <person name="Ward D."/>
            <person name="Feldgarden M."/>
            <person name="Gevers D."/>
            <person name="Schmidt T.M."/>
            <person name="Dover J."/>
            <person name="Dai D."/>
            <person name="Walker B."/>
            <person name="Young S."/>
            <person name="Zeng Q."/>
            <person name="Gargeya S."/>
            <person name="Fitzgerald M."/>
            <person name="Haas B."/>
            <person name="Abouelleil A."/>
            <person name="Allen A.W."/>
            <person name="Alvarado L."/>
            <person name="Arachchi H.M."/>
            <person name="Berlin A.M."/>
            <person name="Chapman S.B."/>
            <person name="Gainer-Dewar J."/>
            <person name="Goldberg J."/>
            <person name="Griggs A."/>
            <person name="Gujja S."/>
            <person name="Hansen M."/>
            <person name="Howarth C."/>
            <person name="Imamovic A."/>
            <person name="Ireland A."/>
            <person name="Larimer J."/>
            <person name="McCowan C."/>
            <person name="Murphy C."/>
            <person name="Pearson M."/>
            <person name="Poon T.W."/>
            <person name="Priest M."/>
            <person name="Roberts A."/>
            <person name="Saif S."/>
            <person name="Shea T."/>
            <person name="Sisk P."/>
            <person name="Sykes S."/>
            <person name="Wortman J."/>
            <person name="Nusbaum C."/>
            <person name="Birren B."/>
        </authorList>
    </citation>
    <scope>NUCLEOTIDE SEQUENCE [LARGE SCALE GENOMIC DNA]</scope>
    <source>
        <strain evidence="1 2">HGA0223</strain>
    </source>
</reference>
<dbReference type="RefSeq" id="WP_016473656.1">
    <property type="nucleotide sequence ID" value="NZ_KE150480.1"/>
</dbReference>
<evidence type="ECO:0000313" key="1">
    <source>
        <dbReference type="EMBL" id="EPE01982.1"/>
    </source>
</evidence>
<sequence>MKIFVASDESGVFDVAHNSVYTYGGLILFSNEERENLQRKYLSIERDVKIHEDLQASDEAKATVLSNKAKARLFRSLNGTQLFGGVVHQNLVNVNIFANKKSKQRYLDYVYKISLKRKFQALIANNLLNADDVTCLSVCVDEHATATDGRYELRESLEQEFKFGTFNFEWTKWHPPIFRNIQQVTLSLVDSKTNTLVRAADIVANRVYHDALSNSLGKSRKNMTITAFP</sequence>
<dbReference type="InterPro" id="IPR024524">
    <property type="entry name" value="DUF3800"/>
</dbReference>
<proteinExistence type="predicted"/>
<dbReference type="Pfam" id="PF12686">
    <property type="entry name" value="DUF3800"/>
    <property type="match status" value="1"/>
</dbReference>
<protein>
    <recommendedName>
        <fullName evidence="3">DUF3800 domain-containing protein</fullName>
    </recommendedName>
</protein>
<comment type="caution">
    <text evidence="1">The sequence shown here is derived from an EMBL/GenBank/DDBJ whole genome shotgun (WGS) entry which is preliminary data.</text>
</comment>
<dbReference type="Proteomes" id="UP000014400">
    <property type="component" value="Unassembled WGS sequence"/>
</dbReference>
<evidence type="ECO:0008006" key="3">
    <source>
        <dbReference type="Google" id="ProtNLM"/>
    </source>
</evidence>
<dbReference type="AlphaFoldDB" id="S3BNL2"/>
<dbReference type="EMBL" id="ATCF01000004">
    <property type="protein sequence ID" value="EPE01982.1"/>
    <property type="molecule type" value="Genomic_DNA"/>
</dbReference>
<gene>
    <name evidence="1" type="ORF">HMPREF1476_00218</name>
</gene>
<name>S3BNL2_9BURK</name>